<dbReference type="PANTHER" id="PTHR33361">
    <property type="entry name" value="GLR0591 PROTEIN"/>
    <property type="match status" value="1"/>
</dbReference>
<dbReference type="Proteomes" id="UP000198510">
    <property type="component" value="Unassembled WGS sequence"/>
</dbReference>
<feature type="compositionally biased region" description="Polar residues" evidence="1">
    <location>
        <begin position="10"/>
        <end position="23"/>
    </location>
</feature>
<evidence type="ECO:0000313" key="2">
    <source>
        <dbReference type="EMBL" id="SDK21833.1"/>
    </source>
</evidence>
<evidence type="ECO:0000256" key="1">
    <source>
        <dbReference type="SAM" id="MobiDB-lite"/>
    </source>
</evidence>
<organism evidence="2 3">
    <name type="scientific">Catalinimonas alkaloidigena</name>
    <dbReference type="NCBI Taxonomy" id="1075417"/>
    <lineage>
        <taxon>Bacteria</taxon>
        <taxon>Pseudomonadati</taxon>
        <taxon>Bacteroidota</taxon>
        <taxon>Cytophagia</taxon>
        <taxon>Cytophagales</taxon>
        <taxon>Catalimonadaceae</taxon>
        <taxon>Catalinimonas</taxon>
    </lineage>
</organism>
<dbReference type="RefSeq" id="WP_245705967.1">
    <property type="nucleotide sequence ID" value="NZ_FNFO01000002.1"/>
</dbReference>
<protein>
    <submittedName>
        <fullName evidence="2">Uncharacterized conserved protein, DUF885 familyt</fullName>
    </submittedName>
</protein>
<name>A0A1G9A3B0_9BACT</name>
<sequence length="588" mass="67878">MASLLLSGCSEPSASSDQAQTQTEPSIDSLFAQYYEERLHLYPLEATQAGDARYNDQLPNSIAQAFRTEEQQFFTRYREQLQRYDRAQLDPEQQISYDILKWECDIALESLHYPTHLTPINQFYSLQLTIGQWAGGTGAQPFETPEDYENWLRRLEAFAVWADTAIANMRQGIAQAYVLPRALTEKVIPQMAALAQGPVEHHLFYTPVTRLPDRLSAEEQQRLTQDYKDAVQHMVIPTFQKLHAFFRDEYLPASRNTAGISALEGGKAYYAHQIKTYTTTDMTADEVFALGQREVERLSAEMETVKQQVGFEGDLKAFFDHVRTRQELMPYREPQQVIDHFNDIYERMQPNLRTLFDLVPKTPFEVRRTEAFREQSASAEYNQGSLDGTRPGIFYVPIPDVQHYNVFADEDLFLHEAIPGHHYQISLQQENDRLPDFRKTLWYSAYGEGWALYCESLGKELGLYEDPYQYFGMLSAEMHRAIRLVVDAGIHAKGWTREEAIQYSLDHEAEPEESIVAEVERYMSWPGQALSYKVGQLKIRELRARAEETLGDQFDIREFHNQVLESGCLPLAVLEAKVDRWLDKKKGA</sequence>
<dbReference type="Pfam" id="PF05960">
    <property type="entry name" value="DUF885"/>
    <property type="match status" value="1"/>
</dbReference>
<dbReference type="STRING" id="1075417.SAMN05421823_102170"/>
<dbReference type="EMBL" id="FNFO01000002">
    <property type="protein sequence ID" value="SDK21833.1"/>
    <property type="molecule type" value="Genomic_DNA"/>
</dbReference>
<proteinExistence type="predicted"/>
<gene>
    <name evidence="2" type="ORF">SAMN05421823_102170</name>
</gene>
<evidence type="ECO:0000313" key="3">
    <source>
        <dbReference type="Proteomes" id="UP000198510"/>
    </source>
</evidence>
<reference evidence="2 3" key="1">
    <citation type="submission" date="2016-10" db="EMBL/GenBank/DDBJ databases">
        <authorList>
            <person name="de Groot N.N."/>
        </authorList>
    </citation>
    <scope>NUCLEOTIDE SEQUENCE [LARGE SCALE GENOMIC DNA]</scope>
    <source>
        <strain evidence="2 3">DSM 25186</strain>
    </source>
</reference>
<keyword evidence="3" id="KW-1185">Reference proteome</keyword>
<accession>A0A1G9A3B0</accession>
<dbReference type="AlphaFoldDB" id="A0A1G9A3B0"/>
<dbReference type="InterPro" id="IPR010281">
    <property type="entry name" value="DUF885"/>
</dbReference>
<dbReference type="PANTHER" id="PTHR33361:SF16">
    <property type="entry name" value="DUF885 DOMAIN-CONTAINING PROTEIN"/>
    <property type="match status" value="1"/>
</dbReference>
<feature type="region of interest" description="Disordered" evidence="1">
    <location>
        <begin position="1"/>
        <end position="23"/>
    </location>
</feature>